<keyword evidence="2" id="KW-1185">Reference proteome</keyword>
<proteinExistence type="predicted"/>
<name>A0AA38PEZ1_9AGAR</name>
<reference evidence="1" key="1">
    <citation type="submission" date="2022-08" db="EMBL/GenBank/DDBJ databases">
        <authorList>
            <consortium name="DOE Joint Genome Institute"/>
            <person name="Min B."/>
            <person name="Riley R."/>
            <person name="Sierra-Patev S."/>
            <person name="Naranjo-Ortiz M."/>
            <person name="Looney B."/>
            <person name="Konkel Z."/>
            <person name="Slot J.C."/>
            <person name="Sakamoto Y."/>
            <person name="Steenwyk J.L."/>
            <person name="Rokas A."/>
            <person name="Carro J."/>
            <person name="Camarero S."/>
            <person name="Ferreira P."/>
            <person name="Molpeceres G."/>
            <person name="Ruiz-Duenas F.J."/>
            <person name="Serrano A."/>
            <person name="Henrissat B."/>
            <person name="Drula E."/>
            <person name="Hughes K.W."/>
            <person name="Mata J.L."/>
            <person name="Ishikawa N.K."/>
            <person name="Vargas-Isla R."/>
            <person name="Ushijima S."/>
            <person name="Smith C.A."/>
            <person name="Ahrendt S."/>
            <person name="Andreopoulos W."/>
            <person name="He G."/>
            <person name="Labutti K."/>
            <person name="Lipzen A."/>
            <person name="Ng V."/>
            <person name="Sandor L."/>
            <person name="Barry K."/>
            <person name="Martinez A.T."/>
            <person name="Xiao Y."/>
            <person name="Gibbons J.G."/>
            <person name="Terashima K."/>
            <person name="Hibbett D.S."/>
            <person name="Grigoriev I.V."/>
        </authorList>
    </citation>
    <scope>NUCLEOTIDE SEQUENCE</scope>
    <source>
        <strain evidence="1">TFB9207</strain>
    </source>
</reference>
<gene>
    <name evidence="1" type="ORF">F5878DRAFT_610069</name>
</gene>
<comment type="caution">
    <text evidence="1">The sequence shown here is derived from an EMBL/GenBank/DDBJ whole genome shotgun (WGS) entry which is preliminary data.</text>
</comment>
<dbReference type="AlphaFoldDB" id="A0AA38PEZ1"/>
<protein>
    <submittedName>
        <fullName evidence="1">Uncharacterized protein</fullName>
    </submittedName>
</protein>
<evidence type="ECO:0000313" key="2">
    <source>
        <dbReference type="Proteomes" id="UP001163846"/>
    </source>
</evidence>
<accession>A0AA38PEZ1</accession>
<dbReference type="EMBL" id="MU806037">
    <property type="protein sequence ID" value="KAJ3841496.1"/>
    <property type="molecule type" value="Genomic_DNA"/>
</dbReference>
<evidence type="ECO:0000313" key="1">
    <source>
        <dbReference type="EMBL" id="KAJ3841496.1"/>
    </source>
</evidence>
<sequence>MTYREASSNCWLCAAIGSLQCSLTHGSEPQVHFDEPPTTLSTTCQLQTTTLTRKILSLRCLRDRPRPTSTYLDSNLRIPRQNSVANTLLSITTWTGNFRSYSNFSGSLGRAVSLRSPLVPSGRRPSTVTGFKLLRGLLFTPSRPILCAAENCREGTNNSLTGSWTFWHLVRCRTQWVSLIGRWLLLFWEASSNVGHDGKNNNQGHPTRDIHFRDVGCERKRGSALVR</sequence>
<dbReference type="Proteomes" id="UP001163846">
    <property type="component" value="Unassembled WGS sequence"/>
</dbReference>
<organism evidence="1 2">
    <name type="scientific">Lentinula raphanica</name>
    <dbReference type="NCBI Taxonomy" id="153919"/>
    <lineage>
        <taxon>Eukaryota</taxon>
        <taxon>Fungi</taxon>
        <taxon>Dikarya</taxon>
        <taxon>Basidiomycota</taxon>
        <taxon>Agaricomycotina</taxon>
        <taxon>Agaricomycetes</taxon>
        <taxon>Agaricomycetidae</taxon>
        <taxon>Agaricales</taxon>
        <taxon>Marasmiineae</taxon>
        <taxon>Omphalotaceae</taxon>
        <taxon>Lentinula</taxon>
    </lineage>
</organism>